<dbReference type="InterPro" id="IPR001568">
    <property type="entry name" value="RNase_T2-like"/>
</dbReference>
<comment type="similarity">
    <text evidence="1 5">Belongs to the RNase T2 family.</text>
</comment>
<dbReference type="InterPro" id="IPR018188">
    <property type="entry name" value="RNase_T2_His_AS_1"/>
</dbReference>
<dbReference type="Pfam" id="PF00445">
    <property type="entry name" value="Ribonuclease_T2"/>
    <property type="match status" value="1"/>
</dbReference>
<sequence>VSSSLISQVSAAPTTLFKRQDSCSANCYNECKFIADSISCSNSNEDSCCVPENGLMVHVQQWVPGYGPSDAFTMHGLWPDTCSGGIPGDGNSGCDASRNFDNVGEIIKGLDSELYDQLDTYWPSYKGDNPAFWTHEWNKHGTCVSTLDPKCFGDDYKENEDVTAFFQKTLDLRSEYDLYAILNEAGIKPGSDYSVDEFEKAISASTGATPKISCSGGDLEEIWLYFHVQGNGTYVPTDSVDGSSCSGSVQYPVKN</sequence>
<evidence type="ECO:0000256" key="4">
    <source>
        <dbReference type="PIRSR" id="PIRSR633697-1"/>
    </source>
</evidence>
<evidence type="ECO:0000313" key="6">
    <source>
        <dbReference type="EMBL" id="KAG2223927.1"/>
    </source>
</evidence>
<dbReference type="Proteomes" id="UP000646827">
    <property type="component" value="Unassembled WGS sequence"/>
</dbReference>
<feature type="non-terminal residue" evidence="6">
    <location>
        <position position="1"/>
    </location>
</feature>
<dbReference type="Gene3D" id="3.90.730.10">
    <property type="entry name" value="Ribonuclease T2-like"/>
    <property type="match status" value="1"/>
</dbReference>
<dbReference type="AlphaFoldDB" id="A0A8H7VM30"/>
<reference evidence="6 7" key="1">
    <citation type="submission" date="2020-12" db="EMBL/GenBank/DDBJ databases">
        <title>Metabolic potential, ecology and presence of endohyphal bacteria is reflected in genomic diversity of Mucoromycotina.</title>
        <authorList>
            <person name="Muszewska A."/>
            <person name="Okrasinska A."/>
            <person name="Steczkiewicz K."/>
            <person name="Drgas O."/>
            <person name="Orlowska M."/>
            <person name="Perlinska-Lenart U."/>
            <person name="Aleksandrzak-Piekarczyk T."/>
            <person name="Szatraj K."/>
            <person name="Zielenkiewicz U."/>
            <person name="Pilsyk S."/>
            <person name="Malc E."/>
            <person name="Mieczkowski P."/>
            <person name="Kruszewska J.S."/>
            <person name="Biernat P."/>
            <person name="Pawlowska J."/>
        </authorList>
    </citation>
    <scope>NUCLEOTIDE SEQUENCE [LARGE SCALE GENOMIC DNA]</scope>
    <source>
        <strain evidence="6 7">CBS 142.35</strain>
    </source>
</reference>
<dbReference type="PANTHER" id="PTHR11240:SF22">
    <property type="entry name" value="RIBONUCLEASE T2"/>
    <property type="match status" value="1"/>
</dbReference>
<dbReference type="EMBL" id="JAEPRB010000052">
    <property type="protein sequence ID" value="KAG2223927.1"/>
    <property type="molecule type" value="Genomic_DNA"/>
</dbReference>
<dbReference type="SUPFAM" id="SSF55895">
    <property type="entry name" value="Ribonuclease Rh-like"/>
    <property type="match status" value="1"/>
</dbReference>
<dbReference type="PROSITE" id="PS00531">
    <property type="entry name" value="RNASE_T2_2"/>
    <property type="match status" value="1"/>
</dbReference>
<gene>
    <name evidence="6" type="ORF">INT45_009379</name>
</gene>
<evidence type="ECO:0000256" key="3">
    <source>
        <dbReference type="ARBA" id="ARBA00023157"/>
    </source>
</evidence>
<dbReference type="CDD" id="cd01061">
    <property type="entry name" value="RNase_T2_euk"/>
    <property type="match status" value="1"/>
</dbReference>
<dbReference type="InterPro" id="IPR033130">
    <property type="entry name" value="RNase_T2_His_AS_2"/>
</dbReference>
<dbReference type="GO" id="GO:0033897">
    <property type="term" value="F:ribonuclease T2 activity"/>
    <property type="evidence" value="ECO:0007669"/>
    <property type="project" value="UniProtKB-EC"/>
</dbReference>
<dbReference type="EC" id="4.6.1.19" evidence="2"/>
<dbReference type="GO" id="GO:0005576">
    <property type="term" value="C:extracellular region"/>
    <property type="evidence" value="ECO:0007669"/>
    <property type="project" value="TreeGrafter"/>
</dbReference>
<organism evidence="6 7">
    <name type="scientific">Circinella minor</name>
    <dbReference type="NCBI Taxonomy" id="1195481"/>
    <lineage>
        <taxon>Eukaryota</taxon>
        <taxon>Fungi</taxon>
        <taxon>Fungi incertae sedis</taxon>
        <taxon>Mucoromycota</taxon>
        <taxon>Mucoromycotina</taxon>
        <taxon>Mucoromycetes</taxon>
        <taxon>Mucorales</taxon>
        <taxon>Lichtheimiaceae</taxon>
        <taxon>Circinella</taxon>
    </lineage>
</organism>
<evidence type="ECO:0000256" key="2">
    <source>
        <dbReference type="ARBA" id="ARBA00012571"/>
    </source>
</evidence>
<accession>A0A8H7VM30</accession>
<dbReference type="GO" id="GO:0003723">
    <property type="term" value="F:RNA binding"/>
    <property type="evidence" value="ECO:0007669"/>
    <property type="project" value="InterPro"/>
</dbReference>
<evidence type="ECO:0000256" key="1">
    <source>
        <dbReference type="ARBA" id="ARBA00007469"/>
    </source>
</evidence>
<keyword evidence="7" id="KW-1185">Reference proteome</keyword>
<feature type="active site" evidence="4">
    <location>
        <position position="75"/>
    </location>
</feature>
<evidence type="ECO:0000256" key="5">
    <source>
        <dbReference type="RuleBase" id="RU004328"/>
    </source>
</evidence>
<feature type="active site" evidence="4">
    <location>
        <position position="136"/>
    </location>
</feature>
<dbReference type="GO" id="GO:0006401">
    <property type="term" value="P:RNA catabolic process"/>
    <property type="evidence" value="ECO:0007669"/>
    <property type="project" value="TreeGrafter"/>
</dbReference>
<dbReference type="InterPro" id="IPR036430">
    <property type="entry name" value="RNase_T2-like_sf"/>
</dbReference>
<dbReference type="PROSITE" id="PS00530">
    <property type="entry name" value="RNASE_T2_1"/>
    <property type="match status" value="1"/>
</dbReference>
<keyword evidence="3" id="KW-1015">Disulfide bond</keyword>
<protein>
    <recommendedName>
        <fullName evidence="2">ribonuclease T2</fullName>
        <ecNumber evidence="2">4.6.1.19</ecNumber>
    </recommendedName>
</protein>
<proteinExistence type="inferred from homology"/>
<dbReference type="InterPro" id="IPR033697">
    <property type="entry name" value="Ribonuclease_T2_eukaryotic"/>
</dbReference>
<evidence type="ECO:0000313" key="7">
    <source>
        <dbReference type="Proteomes" id="UP000646827"/>
    </source>
</evidence>
<feature type="active site" evidence="4">
    <location>
        <position position="140"/>
    </location>
</feature>
<dbReference type="PANTHER" id="PTHR11240">
    <property type="entry name" value="RIBONUCLEASE T2"/>
    <property type="match status" value="1"/>
</dbReference>
<name>A0A8H7VM30_9FUNG</name>
<comment type="caution">
    <text evidence="6">The sequence shown here is derived from an EMBL/GenBank/DDBJ whole genome shotgun (WGS) entry which is preliminary data.</text>
</comment>
<dbReference type="OrthoDB" id="435754at2759"/>